<reference evidence="1" key="3">
    <citation type="journal article" date="2017" name="Nature">
        <title>Genome sequence of the progenitor of the wheat D genome Aegilops tauschii.</title>
        <authorList>
            <person name="Luo M.C."/>
            <person name="Gu Y.Q."/>
            <person name="Puiu D."/>
            <person name="Wang H."/>
            <person name="Twardziok S.O."/>
            <person name="Deal K.R."/>
            <person name="Huo N."/>
            <person name="Zhu T."/>
            <person name="Wang L."/>
            <person name="Wang Y."/>
            <person name="McGuire P.E."/>
            <person name="Liu S."/>
            <person name="Long H."/>
            <person name="Ramasamy R.K."/>
            <person name="Rodriguez J.C."/>
            <person name="Van S.L."/>
            <person name="Yuan L."/>
            <person name="Wang Z."/>
            <person name="Xia Z."/>
            <person name="Xiao L."/>
            <person name="Anderson O.D."/>
            <person name="Ouyang S."/>
            <person name="Liang Y."/>
            <person name="Zimin A.V."/>
            <person name="Pertea G."/>
            <person name="Qi P."/>
            <person name="Bennetzen J.L."/>
            <person name="Dai X."/>
            <person name="Dawson M.W."/>
            <person name="Muller H.G."/>
            <person name="Kugler K."/>
            <person name="Rivarola-Duarte L."/>
            <person name="Spannagl M."/>
            <person name="Mayer K.F.X."/>
            <person name="Lu F.H."/>
            <person name="Bevan M.W."/>
            <person name="Leroy P."/>
            <person name="Li P."/>
            <person name="You F.M."/>
            <person name="Sun Q."/>
            <person name="Liu Z."/>
            <person name="Lyons E."/>
            <person name="Wicker T."/>
            <person name="Salzberg S.L."/>
            <person name="Devos K.M."/>
            <person name="Dvorak J."/>
        </authorList>
    </citation>
    <scope>NUCLEOTIDE SEQUENCE [LARGE SCALE GENOMIC DNA]</scope>
    <source>
        <strain evidence="1">cv. AL8/78</strain>
    </source>
</reference>
<reference evidence="1" key="4">
    <citation type="submission" date="2019-03" db="UniProtKB">
        <authorList>
            <consortium name="EnsemblPlants"/>
        </authorList>
    </citation>
    <scope>IDENTIFICATION</scope>
</reference>
<name>A0A453LXS4_AEGTS</name>
<dbReference type="EnsemblPlants" id="AET5Gv20969200.3">
    <property type="protein sequence ID" value="AET5Gv20969200.3"/>
    <property type="gene ID" value="AET5Gv20969200"/>
</dbReference>
<reference evidence="2" key="1">
    <citation type="journal article" date="2014" name="Science">
        <title>Ancient hybridizations among the ancestral genomes of bread wheat.</title>
        <authorList>
            <consortium name="International Wheat Genome Sequencing Consortium,"/>
            <person name="Marcussen T."/>
            <person name="Sandve S.R."/>
            <person name="Heier L."/>
            <person name="Spannagl M."/>
            <person name="Pfeifer M."/>
            <person name="Jakobsen K.S."/>
            <person name="Wulff B.B."/>
            <person name="Steuernagel B."/>
            <person name="Mayer K.F."/>
            <person name="Olsen O.A."/>
        </authorList>
    </citation>
    <scope>NUCLEOTIDE SEQUENCE [LARGE SCALE GENOMIC DNA]</scope>
    <source>
        <strain evidence="2">cv. AL8/78</strain>
    </source>
</reference>
<keyword evidence="2" id="KW-1185">Reference proteome</keyword>
<sequence>HWISSHDSQKHGPIVLHHVPKLPIWHGEKRTTKEGHTYLQTRSAVGLTFRMSRRILSSNRSDAICLPHHGNRRN</sequence>
<dbReference type="Gramene" id="AET5Gv20969200.3">
    <property type="protein sequence ID" value="AET5Gv20969200.3"/>
    <property type="gene ID" value="AET5Gv20969200"/>
</dbReference>
<accession>A0A453LXS4</accession>
<reference evidence="2" key="2">
    <citation type="journal article" date="2017" name="Nat. Plants">
        <title>The Aegilops tauschii genome reveals multiple impacts of transposons.</title>
        <authorList>
            <person name="Zhao G."/>
            <person name="Zou C."/>
            <person name="Li K."/>
            <person name="Wang K."/>
            <person name="Li T."/>
            <person name="Gao L."/>
            <person name="Zhang X."/>
            <person name="Wang H."/>
            <person name="Yang Z."/>
            <person name="Liu X."/>
            <person name="Jiang W."/>
            <person name="Mao L."/>
            <person name="Kong X."/>
            <person name="Jiao Y."/>
            <person name="Jia J."/>
        </authorList>
    </citation>
    <scope>NUCLEOTIDE SEQUENCE [LARGE SCALE GENOMIC DNA]</scope>
    <source>
        <strain evidence="2">cv. AL8/78</strain>
    </source>
</reference>
<evidence type="ECO:0000313" key="2">
    <source>
        <dbReference type="Proteomes" id="UP000015105"/>
    </source>
</evidence>
<dbReference type="AlphaFoldDB" id="A0A453LXS4"/>
<organism evidence="1 2">
    <name type="scientific">Aegilops tauschii subsp. strangulata</name>
    <name type="common">Goatgrass</name>
    <dbReference type="NCBI Taxonomy" id="200361"/>
    <lineage>
        <taxon>Eukaryota</taxon>
        <taxon>Viridiplantae</taxon>
        <taxon>Streptophyta</taxon>
        <taxon>Embryophyta</taxon>
        <taxon>Tracheophyta</taxon>
        <taxon>Spermatophyta</taxon>
        <taxon>Magnoliopsida</taxon>
        <taxon>Liliopsida</taxon>
        <taxon>Poales</taxon>
        <taxon>Poaceae</taxon>
        <taxon>BOP clade</taxon>
        <taxon>Pooideae</taxon>
        <taxon>Triticodae</taxon>
        <taxon>Triticeae</taxon>
        <taxon>Triticinae</taxon>
        <taxon>Aegilops</taxon>
    </lineage>
</organism>
<evidence type="ECO:0000313" key="1">
    <source>
        <dbReference type="EnsemblPlants" id="AET5Gv20969200.3"/>
    </source>
</evidence>
<dbReference type="Proteomes" id="UP000015105">
    <property type="component" value="Chromosome 5D"/>
</dbReference>
<protein>
    <submittedName>
        <fullName evidence="1">Uncharacterized protein</fullName>
    </submittedName>
</protein>
<reference evidence="1" key="5">
    <citation type="journal article" date="2021" name="G3 (Bethesda)">
        <title>Aegilops tauschii genome assembly Aet v5.0 features greater sequence contiguity and improved annotation.</title>
        <authorList>
            <person name="Wang L."/>
            <person name="Zhu T."/>
            <person name="Rodriguez J.C."/>
            <person name="Deal K.R."/>
            <person name="Dubcovsky J."/>
            <person name="McGuire P.E."/>
            <person name="Lux T."/>
            <person name="Spannagl M."/>
            <person name="Mayer K.F.X."/>
            <person name="Baldrich P."/>
            <person name="Meyers B.C."/>
            <person name="Huo N."/>
            <person name="Gu Y.Q."/>
            <person name="Zhou H."/>
            <person name="Devos K.M."/>
            <person name="Bennetzen J.L."/>
            <person name="Unver T."/>
            <person name="Budak H."/>
            <person name="Gulick P.J."/>
            <person name="Galiba G."/>
            <person name="Kalapos B."/>
            <person name="Nelson D.R."/>
            <person name="Li P."/>
            <person name="You F.M."/>
            <person name="Luo M.C."/>
            <person name="Dvorak J."/>
        </authorList>
    </citation>
    <scope>NUCLEOTIDE SEQUENCE [LARGE SCALE GENOMIC DNA]</scope>
    <source>
        <strain evidence="1">cv. AL8/78</strain>
    </source>
</reference>
<proteinExistence type="predicted"/>